<organism evidence="3">
    <name type="scientific">marine sediment metagenome</name>
    <dbReference type="NCBI Taxonomy" id="412755"/>
    <lineage>
        <taxon>unclassified sequences</taxon>
        <taxon>metagenomes</taxon>
        <taxon>ecological metagenomes</taxon>
    </lineage>
</organism>
<keyword evidence="1" id="KW-0963">Cytoplasm</keyword>
<dbReference type="Gene3D" id="3.10.20.10">
    <property type="match status" value="1"/>
</dbReference>
<reference evidence="3" key="1">
    <citation type="journal article" date="2014" name="Front. Microbiol.">
        <title>High frequency of phylogenetically diverse reductive dehalogenase-homologous genes in deep subseafloor sedimentary metagenomes.</title>
        <authorList>
            <person name="Kawai M."/>
            <person name="Futagami T."/>
            <person name="Toyoda A."/>
            <person name="Takaki Y."/>
            <person name="Nishi S."/>
            <person name="Hori S."/>
            <person name="Arai W."/>
            <person name="Tsubouchi T."/>
            <person name="Morono Y."/>
            <person name="Uchiyama I."/>
            <person name="Ito T."/>
            <person name="Fujiyama A."/>
            <person name="Inagaki F."/>
            <person name="Takami H."/>
        </authorList>
    </citation>
    <scope>NUCLEOTIDE SEQUENCE</scope>
    <source>
        <strain evidence="3">Expedition CK06-06</strain>
    </source>
</reference>
<proteinExistence type="predicted"/>
<dbReference type="SUPFAM" id="SSF53927">
    <property type="entry name" value="Cytidine deaminase-like"/>
    <property type="match status" value="1"/>
</dbReference>
<protein>
    <submittedName>
        <fullName evidence="3">Uncharacterized protein</fullName>
    </submittedName>
</protein>
<dbReference type="AlphaFoldDB" id="X1RW89"/>
<dbReference type="PANTHER" id="PTHR30592:SF1">
    <property type="entry name" value="SULFUR CARRIER PROTEIN FDHD"/>
    <property type="match status" value="1"/>
</dbReference>
<dbReference type="GO" id="GO:0016783">
    <property type="term" value="F:sulfurtransferase activity"/>
    <property type="evidence" value="ECO:0007669"/>
    <property type="project" value="InterPro"/>
</dbReference>
<gene>
    <name evidence="3" type="ORF">S12H4_17391</name>
</gene>
<accession>X1RW89</accession>
<keyword evidence="2" id="KW-0501">Molybdenum cofactor biosynthesis</keyword>
<evidence type="ECO:0000256" key="2">
    <source>
        <dbReference type="ARBA" id="ARBA00023150"/>
    </source>
</evidence>
<name>X1RW89_9ZZZZ</name>
<dbReference type="InterPro" id="IPR003786">
    <property type="entry name" value="FdhD"/>
</dbReference>
<dbReference type="Pfam" id="PF02634">
    <property type="entry name" value="FdhD-NarQ"/>
    <property type="match status" value="1"/>
</dbReference>
<feature type="non-terminal residue" evidence="3">
    <location>
        <position position="211"/>
    </location>
</feature>
<sequence length="211" mass="23091">MTIERFDVRIYDGKKLSRVAADIIREVTVEIILNNRKIITIACTGNHLKELAVGFLRSEGVIETLEDLKKVVVSHEEGRVDIFTKKGDKPSISMKTIASSGSRGDRMDKIPSGVLESEIAISSHHVLNLMEDLLKSSNLHSATHGTHCSALADVNGILVSREDIGRHNTIDMLGGYSLLEEIDCSDKIIVTTGRVSSEIVTKVWGRANSGL</sequence>
<dbReference type="PANTHER" id="PTHR30592">
    <property type="entry name" value="FORMATE DEHYDROGENASE"/>
    <property type="match status" value="1"/>
</dbReference>
<dbReference type="EMBL" id="BARW01008496">
    <property type="protein sequence ID" value="GAI84943.1"/>
    <property type="molecule type" value="Genomic_DNA"/>
</dbReference>
<evidence type="ECO:0000313" key="3">
    <source>
        <dbReference type="EMBL" id="GAI84943.1"/>
    </source>
</evidence>
<comment type="caution">
    <text evidence="3">The sequence shown here is derived from an EMBL/GenBank/DDBJ whole genome shotgun (WGS) entry which is preliminary data.</text>
</comment>
<evidence type="ECO:0000256" key="1">
    <source>
        <dbReference type="ARBA" id="ARBA00022490"/>
    </source>
</evidence>
<dbReference type="InterPro" id="IPR016193">
    <property type="entry name" value="Cytidine_deaminase-like"/>
</dbReference>
<dbReference type="Gene3D" id="3.40.140.10">
    <property type="entry name" value="Cytidine Deaminase, domain 2"/>
    <property type="match status" value="1"/>
</dbReference>
<dbReference type="GO" id="GO:0006777">
    <property type="term" value="P:Mo-molybdopterin cofactor biosynthetic process"/>
    <property type="evidence" value="ECO:0007669"/>
    <property type="project" value="UniProtKB-KW"/>
</dbReference>